<protein>
    <submittedName>
        <fullName evidence="2">Uncharacterized protein</fullName>
    </submittedName>
</protein>
<keyword evidence="1" id="KW-0812">Transmembrane</keyword>
<keyword evidence="1" id="KW-0472">Membrane</keyword>
<feature type="transmembrane region" description="Helical" evidence="1">
    <location>
        <begin position="21"/>
        <end position="43"/>
    </location>
</feature>
<keyword evidence="3" id="KW-1185">Reference proteome</keyword>
<dbReference type="Proteomes" id="UP001211907">
    <property type="component" value="Unassembled WGS sequence"/>
</dbReference>
<evidence type="ECO:0000313" key="3">
    <source>
        <dbReference type="Proteomes" id="UP001211907"/>
    </source>
</evidence>
<sequence>MPPPLQTTQHTGTAAQLRARISPAIILTCIGALVMMGVVYLHIPSAPVPTVHSRTLLEFPFRIKSDTNSKANPDDEADQSVILFHPRHPNSMFIATIVQRPPPYLDTMLESMPDPISESVSKSKLQRPIVQFHQLPSHLFPQSSDTLSAAPVAISIANAKLEYKGAEVIPGVLHSLAISKFTSPDPSLAFLYYRVADEGYTFHAKVVEIKPISRNTSAAGIPDIDHLNLISVEANDYSVRGRCINFASHDDNTEESCIYGSDSEPSVLSHKYSLPGNMWISRFYYTWNKGLLYTRQLDEYSFRFIPTLDDGSKVGSSEGSHETKLKSLETNGGPILDKDVFGKSLALVQLYSKEGSQTILDIRYKSQKDDTFWFYVLLNHRPTDLSSWTQTILVKSFESLRQIDDIPVHIDDYYFITNPVVAVSKNGNCAVFIYKGSLHVLDHVGSQNLYDGASHGFTMMKSRLVKSLQSDLRMRGAVIDDDGLLVSIVTDTDNVVTLRRNFTFQPRPPSPKPDRSRLSGPSIFQVPPDINFLFDARVAPQTPPPIPQKLRSTVALSDALERGTWRLDKIWSPDFLNEASVRDSSIASVALVPSSLLPGKDDEKLLVIYWHNDVLIVLNLDRSYGGSFIYSFVRDKWKMFSGMVAVLIYFVFNEIRFWARDAMLRDQFLGPAPVPRPPPIVNVRTRAASFTTVNEGDARLAEEVVIQNTTSTSLTTTTVVTEQNDLASVRSETVVVEASSSTTTSATIIE</sequence>
<evidence type="ECO:0000256" key="1">
    <source>
        <dbReference type="SAM" id="Phobius"/>
    </source>
</evidence>
<evidence type="ECO:0000313" key="2">
    <source>
        <dbReference type="EMBL" id="KAJ3112893.1"/>
    </source>
</evidence>
<accession>A0AAD5SYW0</accession>
<keyword evidence="1" id="KW-1133">Transmembrane helix</keyword>
<gene>
    <name evidence="2" type="ORF">HK100_002162</name>
</gene>
<dbReference type="EMBL" id="JADGJH010001494">
    <property type="protein sequence ID" value="KAJ3112893.1"/>
    <property type="molecule type" value="Genomic_DNA"/>
</dbReference>
<proteinExistence type="predicted"/>
<comment type="caution">
    <text evidence="2">The sequence shown here is derived from an EMBL/GenBank/DDBJ whole genome shotgun (WGS) entry which is preliminary data.</text>
</comment>
<dbReference type="AlphaFoldDB" id="A0AAD5SYW0"/>
<reference evidence="2" key="1">
    <citation type="submission" date="2020-05" db="EMBL/GenBank/DDBJ databases">
        <title>Phylogenomic resolution of chytrid fungi.</title>
        <authorList>
            <person name="Stajich J.E."/>
            <person name="Amses K."/>
            <person name="Simmons R."/>
            <person name="Seto K."/>
            <person name="Myers J."/>
            <person name="Bonds A."/>
            <person name="Quandt C.A."/>
            <person name="Barry K."/>
            <person name="Liu P."/>
            <person name="Grigoriev I."/>
            <person name="Longcore J.E."/>
            <person name="James T.Y."/>
        </authorList>
    </citation>
    <scope>NUCLEOTIDE SEQUENCE</scope>
    <source>
        <strain evidence="2">JEL0513</strain>
    </source>
</reference>
<name>A0AAD5SYW0_9FUNG</name>
<organism evidence="2 3">
    <name type="scientific">Physocladia obscura</name>
    <dbReference type="NCBI Taxonomy" id="109957"/>
    <lineage>
        <taxon>Eukaryota</taxon>
        <taxon>Fungi</taxon>
        <taxon>Fungi incertae sedis</taxon>
        <taxon>Chytridiomycota</taxon>
        <taxon>Chytridiomycota incertae sedis</taxon>
        <taxon>Chytridiomycetes</taxon>
        <taxon>Chytridiales</taxon>
        <taxon>Chytriomycetaceae</taxon>
        <taxon>Physocladia</taxon>
    </lineage>
</organism>